<gene>
    <name evidence="1" type="ORF">MEDL_26567</name>
</gene>
<evidence type="ECO:0000313" key="2">
    <source>
        <dbReference type="Proteomes" id="UP000683360"/>
    </source>
</evidence>
<sequence length="224" mass="26080">MNSSSFCIATLNAWNEERKKVIVFFTTFRGQAETFVYGLPSDILMRWKILIEKMELRFGHSNMKESYLAETKIRRRKPGESFRDFGKESDVHKLNSKKNNYSDVPMNNRRYQNKRNRQCTSCGKIGHTREFCWSKTHSINQNIPNQTVPDEDNAQNSGGTHIAVFVPVLNIGNSVEVEDEKEDVSDIVEHRNSSNKMFPQHSIWKRCTKAVYRIFNIKKPARKG</sequence>
<dbReference type="EMBL" id="CAJPWZ010001304">
    <property type="protein sequence ID" value="CAG2212607.1"/>
    <property type="molecule type" value="Genomic_DNA"/>
</dbReference>
<comment type="caution">
    <text evidence="1">The sequence shown here is derived from an EMBL/GenBank/DDBJ whole genome shotgun (WGS) entry which is preliminary data.</text>
</comment>
<keyword evidence="2" id="KW-1185">Reference proteome</keyword>
<dbReference type="SUPFAM" id="SSF57756">
    <property type="entry name" value="Retrovirus zinc finger-like domains"/>
    <property type="match status" value="1"/>
</dbReference>
<dbReference type="AlphaFoldDB" id="A0A8S3S0F5"/>
<reference evidence="1" key="1">
    <citation type="submission" date="2021-03" db="EMBL/GenBank/DDBJ databases">
        <authorList>
            <person name="Bekaert M."/>
        </authorList>
    </citation>
    <scope>NUCLEOTIDE SEQUENCE</scope>
</reference>
<protein>
    <recommendedName>
        <fullName evidence="3">CCHC-type domain-containing protein</fullName>
    </recommendedName>
</protein>
<accession>A0A8S3S0F5</accession>
<evidence type="ECO:0000313" key="1">
    <source>
        <dbReference type="EMBL" id="CAG2212607.1"/>
    </source>
</evidence>
<name>A0A8S3S0F5_MYTED</name>
<dbReference type="Proteomes" id="UP000683360">
    <property type="component" value="Unassembled WGS sequence"/>
</dbReference>
<dbReference type="GO" id="GO:0003676">
    <property type="term" value="F:nucleic acid binding"/>
    <property type="evidence" value="ECO:0007669"/>
    <property type="project" value="InterPro"/>
</dbReference>
<evidence type="ECO:0008006" key="3">
    <source>
        <dbReference type="Google" id="ProtNLM"/>
    </source>
</evidence>
<organism evidence="1 2">
    <name type="scientific">Mytilus edulis</name>
    <name type="common">Blue mussel</name>
    <dbReference type="NCBI Taxonomy" id="6550"/>
    <lineage>
        <taxon>Eukaryota</taxon>
        <taxon>Metazoa</taxon>
        <taxon>Spiralia</taxon>
        <taxon>Lophotrochozoa</taxon>
        <taxon>Mollusca</taxon>
        <taxon>Bivalvia</taxon>
        <taxon>Autobranchia</taxon>
        <taxon>Pteriomorphia</taxon>
        <taxon>Mytilida</taxon>
        <taxon>Mytiloidea</taxon>
        <taxon>Mytilidae</taxon>
        <taxon>Mytilinae</taxon>
        <taxon>Mytilus</taxon>
    </lineage>
</organism>
<dbReference type="GO" id="GO:0008270">
    <property type="term" value="F:zinc ion binding"/>
    <property type="evidence" value="ECO:0007669"/>
    <property type="project" value="InterPro"/>
</dbReference>
<proteinExistence type="predicted"/>
<dbReference type="InterPro" id="IPR036875">
    <property type="entry name" value="Znf_CCHC_sf"/>
</dbReference>